<evidence type="ECO:0000256" key="8">
    <source>
        <dbReference type="RuleBase" id="RU361169"/>
    </source>
</evidence>
<name>W9REU1_9ROSA</name>
<dbReference type="Gene3D" id="2.160.20.10">
    <property type="entry name" value="Single-stranded right-handed beta-helix, Pectin lyase-like"/>
    <property type="match status" value="1"/>
</dbReference>
<dbReference type="AlphaFoldDB" id="W9REU1"/>
<dbReference type="eggNOG" id="ENOG502QRJW">
    <property type="taxonomic scope" value="Eukaryota"/>
</dbReference>
<keyword evidence="7" id="KW-0961">Cell wall biogenesis/degradation</keyword>
<evidence type="ECO:0008006" key="11">
    <source>
        <dbReference type="Google" id="ProtNLM"/>
    </source>
</evidence>
<dbReference type="GO" id="GO:0071555">
    <property type="term" value="P:cell wall organization"/>
    <property type="evidence" value="ECO:0007669"/>
    <property type="project" value="UniProtKB-KW"/>
</dbReference>
<reference evidence="10" key="1">
    <citation type="submission" date="2013-01" db="EMBL/GenBank/DDBJ databases">
        <title>Draft Genome Sequence of a Mulberry Tree, Morus notabilis C.K. Schneid.</title>
        <authorList>
            <person name="He N."/>
            <person name="Zhao S."/>
        </authorList>
    </citation>
    <scope>NUCLEOTIDE SEQUENCE</scope>
</reference>
<evidence type="ECO:0000256" key="7">
    <source>
        <dbReference type="ARBA" id="ARBA00023316"/>
    </source>
</evidence>
<keyword evidence="5 8" id="KW-0378">Hydrolase</keyword>
<dbReference type="InterPro" id="IPR000743">
    <property type="entry name" value="Glyco_hydro_28"/>
</dbReference>
<gene>
    <name evidence="9" type="ORF">L484_005935</name>
</gene>
<dbReference type="Proteomes" id="UP000030645">
    <property type="component" value="Unassembled WGS sequence"/>
</dbReference>
<accession>W9REU1</accession>
<dbReference type="InterPro" id="IPR011050">
    <property type="entry name" value="Pectin_lyase_fold/virulence"/>
</dbReference>
<keyword evidence="6 8" id="KW-0326">Glycosidase</keyword>
<comment type="subcellular location">
    <subcellularLocation>
        <location evidence="1">Secreted</location>
        <location evidence="1">Cell wall</location>
    </subcellularLocation>
</comment>
<proteinExistence type="inferred from homology"/>
<dbReference type="InterPro" id="IPR012334">
    <property type="entry name" value="Pectin_lyas_fold"/>
</dbReference>
<dbReference type="GO" id="GO:0005975">
    <property type="term" value="P:carbohydrate metabolic process"/>
    <property type="evidence" value="ECO:0007669"/>
    <property type="project" value="InterPro"/>
</dbReference>
<dbReference type="GO" id="GO:0004650">
    <property type="term" value="F:polygalacturonase activity"/>
    <property type="evidence" value="ECO:0007669"/>
    <property type="project" value="InterPro"/>
</dbReference>
<dbReference type="STRING" id="981085.W9REU1"/>
<sequence>MQGGSGSASNIKFIDIEMHRVRNPIIIDQNYCTDRQNPCKEQGSAVQVKDVLYHNITGTSTSDVAIRFDCSKSFACEGFVLRGVDLRRSKGDAAAEAFCDNVKFTGINGHVSPMCPH</sequence>
<evidence type="ECO:0000256" key="6">
    <source>
        <dbReference type="ARBA" id="ARBA00023295"/>
    </source>
</evidence>
<evidence type="ECO:0000256" key="1">
    <source>
        <dbReference type="ARBA" id="ARBA00004191"/>
    </source>
</evidence>
<keyword evidence="10" id="KW-1185">Reference proteome</keyword>
<organism evidence="9 10">
    <name type="scientific">Morus notabilis</name>
    <dbReference type="NCBI Taxonomy" id="981085"/>
    <lineage>
        <taxon>Eukaryota</taxon>
        <taxon>Viridiplantae</taxon>
        <taxon>Streptophyta</taxon>
        <taxon>Embryophyta</taxon>
        <taxon>Tracheophyta</taxon>
        <taxon>Spermatophyta</taxon>
        <taxon>Magnoliopsida</taxon>
        <taxon>eudicotyledons</taxon>
        <taxon>Gunneridae</taxon>
        <taxon>Pentapetalae</taxon>
        <taxon>rosids</taxon>
        <taxon>fabids</taxon>
        <taxon>Rosales</taxon>
        <taxon>Moraceae</taxon>
        <taxon>Moreae</taxon>
        <taxon>Morus</taxon>
    </lineage>
</organism>
<evidence type="ECO:0000256" key="3">
    <source>
        <dbReference type="ARBA" id="ARBA00022512"/>
    </source>
</evidence>
<evidence type="ECO:0000313" key="10">
    <source>
        <dbReference type="Proteomes" id="UP000030645"/>
    </source>
</evidence>
<dbReference type="Pfam" id="PF00295">
    <property type="entry name" value="Glyco_hydro_28"/>
    <property type="match status" value="1"/>
</dbReference>
<dbReference type="SUPFAM" id="SSF51126">
    <property type="entry name" value="Pectin lyase-like"/>
    <property type="match status" value="1"/>
</dbReference>
<evidence type="ECO:0000256" key="2">
    <source>
        <dbReference type="ARBA" id="ARBA00008834"/>
    </source>
</evidence>
<evidence type="ECO:0000256" key="5">
    <source>
        <dbReference type="ARBA" id="ARBA00022801"/>
    </source>
</evidence>
<dbReference type="PANTHER" id="PTHR31375">
    <property type="match status" value="1"/>
</dbReference>
<comment type="similarity">
    <text evidence="2 8">Belongs to the glycosyl hydrolase 28 family.</text>
</comment>
<keyword evidence="3" id="KW-0134">Cell wall</keyword>
<dbReference type="EMBL" id="KE344092">
    <property type="protein sequence ID" value="EXB53505.1"/>
    <property type="molecule type" value="Genomic_DNA"/>
</dbReference>
<protein>
    <recommendedName>
        <fullName evidence="11">Polygalacturonase</fullName>
    </recommendedName>
</protein>
<keyword evidence="4" id="KW-0964">Secreted</keyword>
<evidence type="ECO:0000256" key="4">
    <source>
        <dbReference type="ARBA" id="ARBA00022525"/>
    </source>
</evidence>
<evidence type="ECO:0000313" key="9">
    <source>
        <dbReference type="EMBL" id="EXB53505.1"/>
    </source>
</evidence>